<reference evidence="1" key="1">
    <citation type="submission" date="2022-01" db="EMBL/GenBank/DDBJ databases">
        <title>Comparative genomics reveals a dynamic genome evolution in the ectomycorrhizal milk-cap (Lactarius) mushrooms.</title>
        <authorList>
            <consortium name="DOE Joint Genome Institute"/>
            <person name="Lebreton A."/>
            <person name="Tang N."/>
            <person name="Kuo A."/>
            <person name="LaButti K."/>
            <person name="Drula E."/>
            <person name="Barry K."/>
            <person name="Clum A."/>
            <person name="Lipzen A."/>
            <person name="Mousain D."/>
            <person name="Ng V."/>
            <person name="Wang R."/>
            <person name="Wang X."/>
            <person name="Dai Y."/>
            <person name="Henrissat B."/>
            <person name="Grigoriev I.V."/>
            <person name="Guerin-Laguette A."/>
            <person name="Yu F."/>
            <person name="Martin F.M."/>
        </authorList>
    </citation>
    <scope>NUCLEOTIDE SEQUENCE</scope>
    <source>
        <strain evidence="1">QP</strain>
    </source>
</reference>
<sequence length="146" mass="16914">LVQSFLFVNQPQLATDEGVYYGSYTRLLYYLFDGIEDPFEVSPRFHSNYRDSKRRRADDQMRDHFRDLRHSLVTPRLLGVSAFGTRITFYKYVVSNNRITIIPNPDTPSDAAPIERWNCDLLEDEGVNRICQVVQDVKAMCQASGN</sequence>
<dbReference type="Proteomes" id="UP001201163">
    <property type="component" value="Unassembled WGS sequence"/>
</dbReference>
<feature type="non-terminal residue" evidence="1">
    <location>
        <position position="146"/>
    </location>
</feature>
<dbReference type="EMBL" id="JAKELL010000047">
    <property type="protein sequence ID" value="KAH8987458.1"/>
    <property type="molecule type" value="Genomic_DNA"/>
</dbReference>
<organism evidence="1 2">
    <name type="scientific">Lactarius akahatsu</name>
    <dbReference type="NCBI Taxonomy" id="416441"/>
    <lineage>
        <taxon>Eukaryota</taxon>
        <taxon>Fungi</taxon>
        <taxon>Dikarya</taxon>
        <taxon>Basidiomycota</taxon>
        <taxon>Agaricomycotina</taxon>
        <taxon>Agaricomycetes</taxon>
        <taxon>Russulales</taxon>
        <taxon>Russulaceae</taxon>
        <taxon>Lactarius</taxon>
    </lineage>
</organism>
<keyword evidence="2" id="KW-1185">Reference proteome</keyword>
<evidence type="ECO:0000313" key="1">
    <source>
        <dbReference type="EMBL" id="KAH8987458.1"/>
    </source>
</evidence>
<accession>A0AAD4LFD4</accession>
<name>A0AAD4LFD4_9AGAM</name>
<proteinExistence type="predicted"/>
<evidence type="ECO:0000313" key="2">
    <source>
        <dbReference type="Proteomes" id="UP001201163"/>
    </source>
</evidence>
<comment type="caution">
    <text evidence="1">The sequence shown here is derived from an EMBL/GenBank/DDBJ whole genome shotgun (WGS) entry which is preliminary data.</text>
</comment>
<protein>
    <submittedName>
        <fullName evidence="1">Uncharacterized protein</fullName>
    </submittedName>
</protein>
<dbReference type="AlphaFoldDB" id="A0AAD4LFD4"/>
<gene>
    <name evidence="1" type="ORF">EDB92DRAFT_1801357</name>
</gene>